<dbReference type="EMBL" id="CP050177">
    <property type="protein sequence ID" value="QIQ01360.1"/>
    <property type="molecule type" value="Genomic_DNA"/>
</dbReference>
<organism evidence="8 9">
    <name type="scientific">Streptomyces liangshanensis</name>
    <dbReference type="NCBI Taxonomy" id="2717324"/>
    <lineage>
        <taxon>Bacteria</taxon>
        <taxon>Bacillati</taxon>
        <taxon>Actinomycetota</taxon>
        <taxon>Actinomycetes</taxon>
        <taxon>Kitasatosporales</taxon>
        <taxon>Streptomycetaceae</taxon>
        <taxon>Streptomyces</taxon>
    </lineage>
</organism>
<gene>
    <name evidence="8" type="ORF">HA039_02770</name>
</gene>
<evidence type="ECO:0000256" key="2">
    <source>
        <dbReference type="ARBA" id="ARBA00023015"/>
    </source>
</evidence>
<sequence>MHTCRVQIPREQPRRSEPPTRRSPGRPPVPLDRIVATAMRIVDEEGAEALSMRTLAKRLGSGTATLYRHFENRSEVVAQVADRLFGMIEVGPPPADTDWREACRTMMESVFAVLRRHRNVAPLLIEETPAGPNAMAVRERCVAILLDSGFPPKIAAQAYATLARYVLGFAMQLGGQGTADRSDEERARAAIRLAGPSQYPATMRVADFIPVPLEDEFSFGLTLIIDGLSRFREDS</sequence>
<dbReference type="AlphaFoldDB" id="A0A6G9GT35"/>
<dbReference type="GO" id="GO:0046677">
    <property type="term" value="P:response to antibiotic"/>
    <property type="evidence" value="ECO:0007669"/>
    <property type="project" value="InterPro"/>
</dbReference>
<keyword evidence="3 5" id="KW-0238">DNA-binding</keyword>
<dbReference type="GO" id="GO:0045892">
    <property type="term" value="P:negative regulation of DNA-templated transcription"/>
    <property type="evidence" value="ECO:0007669"/>
    <property type="project" value="InterPro"/>
</dbReference>
<feature type="DNA-binding region" description="H-T-H motif" evidence="5">
    <location>
        <begin position="51"/>
        <end position="70"/>
    </location>
</feature>
<dbReference type="PRINTS" id="PR00400">
    <property type="entry name" value="TETREPRESSOR"/>
</dbReference>
<dbReference type="PANTHER" id="PTHR30055">
    <property type="entry name" value="HTH-TYPE TRANSCRIPTIONAL REGULATOR RUTR"/>
    <property type="match status" value="1"/>
</dbReference>
<dbReference type="InterPro" id="IPR009057">
    <property type="entry name" value="Homeodomain-like_sf"/>
</dbReference>
<dbReference type="PRINTS" id="PR00455">
    <property type="entry name" value="HTHTETR"/>
</dbReference>
<keyword evidence="1" id="KW-0678">Repressor</keyword>
<evidence type="ECO:0000256" key="5">
    <source>
        <dbReference type="PROSITE-ProRule" id="PRU00335"/>
    </source>
</evidence>
<dbReference type="InterPro" id="IPR004111">
    <property type="entry name" value="Repressor_TetR_C"/>
</dbReference>
<dbReference type="Gene3D" id="1.10.357.10">
    <property type="entry name" value="Tetracycline Repressor, domain 2"/>
    <property type="match status" value="1"/>
</dbReference>
<dbReference type="PANTHER" id="PTHR30055:SF151">
    <property type="entry name" value="TRANSCRIPTIONAL REGULATORY PROTEIN"/>
    <property type="match status" value="1"/>
</dbReference>
<feature type="compositionally biased region" description="Basic and acidic residues" evidence="6">
    <location>
        <begin position="11"/>
        <end position="20"/>
    </location>
</feature>
<evidence type="ECO:0000256" key="1">
    <source>
        <dbReference type="ARBA" id="ARBA00022491"/>
    </source>
</evidence>
<dbReference type="InterPro" id="IPR001647">
    <property type="entry name" value="HTH_TetR"/>
</dbReference>
<keyword evidence="9" id="KW-1185">Reference proteome</keyword>
<dbReference type="GO" id="GO:0003700">
    <property type="term" value="F:DNA-binding transcription factor activity"/>
    <property type="evidence" value="ECO:0007669"/>
    <property type="project" value="TreeGrafter"/>
</dbReference>
<feature type="domain" description="HTH tetR-type" evidence="7">
    <location>
        <begin position="28"/>
        <end position="88"/>
    </location>
</feature>
<evidence type="ECO:0000256" key="6">
    <source>
        <dbReference type="SAM" id="MobiDB-lite"/>
    </source>
</evidence>
<evidence type="ECO:0000259" key="7">
    <source>
        <dbReference type="PROSITE" id="PS50977"/>
    </source>
</evidence>
<evidence type="ECO:0000256" key="4">
    <source>
        <dbReference type="ARBA" id="ARBA00023163"/>
    </source>
</evidence>
<dbReference type="GO" id="GO:0000976">
    <property type="term" value="F:transcription cis-regulatory region binding"/>
    <property type="evidence" value="ECO:0007669"/>
    <property type="project" value="TreeGrafter"/>
</dbReference>
<dbReference type="SUPFAM" id="SSF48498">
    <property type="entry name" value="Tetracyclin repressor-like, C-terminal domain"/>
    <property type="match status" value="1"/>
</dbReference>
<dbReference type="Proteomes" id="UP000501179">
    <property type="component" value="Chromosome"/>
</dbReference>
<keyword evidence="4" id="KW-0804">Transcription</keyword>
<proteinExistence type="predicted"/>
<keyword evidence="2" id="KW-0805">Transcription regulation</keyword>
<dbReference type="KEGG" id="slia:HA039_02770"/>
<name>A0A6G9GT35_9ACTN</name>
<accession>A0A6G9GT35</accession>
<protein>
    <submittedName>
        <fullName evidence="8">TetR/AcrR family transcriptional regulator</fullName>
    </submittedName>
</protein>
<dbReference type="InterPro" id="IPR003012">
    <property type="entry name" value="Tet_transcr_reg_TetR"/>
</dbReference>
<evidence type="ECO:0000256" key="3">
    <source>
        <dbReference type="ARBA" id="ARBA00023125"/>
    </source>
</evidence>
<dbReference type="PROSITE" id="PS50977">
    <property type="entry name" value="HTH_TETR_2"/>
    <property type="match status" value="1"/>
</dbReference>
<dbReference type="InterPro" id="IPR050109">
    <property type="entry name" value="HTH-type_TetR-like_transc_reg"/>
</dbReference>
<evidence type="ECO:0000313" key="9">
    <source>
        <dbReference type="Proteomes" id="UP000501179"/>
    </source>
</evidence>
<feature type="region of interest" description="Disordered" evidence="6">
    <location>
        <begin position="1"/>
        <end position="30"/>
    </location>
</feature>
<dbReference type="Pfam" id="PF00440">
    <property type="entry name" value="TetR_N"/>
    <property type="match status" value="1"/>
</dbReference>
<reference evidence="8 9" key="1">
    <citation type="submission" date="2020-03" db="EMBL/GenBank/DDBJ databases">
        <title>A novel species.</title>
        <authorList>
            <person name="Gao J."/>
        </authorList>
    </citation>
    <scope>NUCLEOTIDE SEQUENCE [LARGE SCALE GENOMIC DNA]</scope>
    <source>
        <strain evidence="8 9">QMT-12</strain>
    </source>
</reference>
<dbReference type="InterPro" id="IPR036271">
    <property type="entry name" value="Tet_transcr_reg_TetR-rel_C_sf"/>
</dbReference>
<dbReference type="SUPFAM" id="SSF46689">
    <property type="entry name" value="Homeodomain-like"/>
    <property type="match status" value="1"/>
</dbReference>
<evidence type="ECO:0000313" key="8">
    <source>
        <dbReference type="EMBL" id="QIQ01360.1"/>
    </source>
</evidence>
<dbReference type="Pfam" id="PF02909">
    <property type="entry name" value="TetR_C_1"/>
    <property type="match status" value="1"/>
</dbReference>